<dbReference type="InterPro" id="IPR040783">
    <property type="entry name" value="VLRF1"/>
</dbReference>
<reference evidence="2" key="1">
    <citation type="submission" date="2020-02" db="EMBL/GenBank/DDBJ databases">
        <authorList>
            <person name="Meier V. D."/>
        </authorList>
    </citation>
    <scope>NUCLEOTIDE SEQUENCE</scope>
    <source>
        <strain evidence="2">AVDCRST_MAG16</strain>
    </source>
</reference>
<dbReference type="InterPro" id="IPR042226">
    <property type="entry name" value="eFR1_2_sf"/>
</dbReference>
<dbReference type="EMBL" id="CADCUE010000044">
    <property type="protein sequence ID" value="CAA9317472.1"/>
    <property type="molecule type" value="Genomic_DNA"/>
</dbReference>
<evidence type="ECO:0000259" key="1">
    <source>
        <dbReference type="Pfam" id="PF18859"/>
    </source>
</evidence>
<dbReference type="SUPFAM" id="SSF53137">
    <property type="entry name" value="Translational machinery components"/>
    <property type="match status" value="1"/>
</dbReference>
<dbReference type="Pfam" id="PF18859">
    <property type="entry name" value="acVLRF1"/>
    <property type="match status" value="1"/>
</dbReference>
<accession>A0A6J4L2B6</accession>
<protein>
    <recommendedName>
        <fullName evidence="1">Actinobacteria/chloroflexi VLRF1 release factor domain-containing protein</fullName>
    </recommendedName>
</protein>
<name>A0A6J4L2B6_9ACTN</name>
<organism evidence="2">
    <name type="scientific">uncultured Frankineae bacterium</name>
    <dbReference type="NCBI Taxonomy" id="437475"/>
    <lineage>
        <taxon>Bacteria</taxon>
        <taxon>Bacillati</taxon>
        <taxon>Actinomycetota</taxon>
        <taxon>Actinomycetes</taxon>
        <taxon>Frankiales</taxon>
        <taxon>environmental samples</taxon>
    </lineage>
</organism>
<feature type="domain" description="Actinobacteria/chloroflexi VLRF1 release factor" evidence="1">
    <location>
        <begin position="73"/>
        <end position="205"/>
    </location>
</feature>
<evidence type="ECO:0000313" key="2">
    <source>
        <dbReference type="EMBL" id="CAA9317472.1"/>
    </source>
</evidence>
<proteinExistence type="predicted"/>
<gene>
    <name evidence="2" type="ORF">AVDCRST_MAG16-580</name>
</gene>
<dbReference type="AlphaFoldDB" id="A0A6J4L2B6"/>
<dbReference type="NCBIfam" id="NF041024">
    <property type="entry name" value="acVLRF1_NCBI"/>
    <property type="match status" value="1"/>
</dbReference>
<sequence>MTRPAAGGGRWVSVAPERLQRWLDGFAARHGQVSRSFDDTVVRLLAEDGSTAEVEVPFPPLTGGLVEHVLRDRRVGVLLVRLGGCACGVFDGPRLVASKITVRQVHGRSAAGGQSQQRFARRREGQVRVALQASADTAARVLLPSAASLDALVVGGDRTAVDGVLADRRLDPLRPLVTGRLLDVPDPRQAVLEASYDGLRAVRIRVTDPA</sequence>
<dbReference type="Gene3D" id="3.30.420.60">
    <property type="entry name" value="eRF1 domain 2"/>
    <property type="match status" value="1"/>
</dbReference>